<evidence type="ECO:0000256" key="1">
    <source>
        <dbReference type="SAM" id="SignalP"/>
    </source>
</evidence>
<evidence type="ECO:0000313" key="2">
    <source>
        <dbReference type="EMBL" id="SLM12990.1"/>
    </source>
</evidence>
<sequence length="200" mass="21964">MKGLKMEASGVFRSSARLRALMLLAVLFMFAPSAQPVHAQDVSLSIQQWSFFADTAGERISGPGQHVSIGLIGGLTPRLELDFSAVTMLTPKPGDSLLGAVSLGYSLLAERWINDRVPPNWVSMLAEIGFLGGGTELWARGFSGATPKAQVFVRFTPLVLGNSFYRRRDRLLALGFAYDLLKQRGSFFFNFFAIDASLRR</sequence>
<protein>
    <recommendedName>
        <fullName evidence="3">Outer membrane protein beta-barrel domain-containing protein</fullName>
    </recommendedName>
</protein>
<reference evidence="2" key="1">
    <citation type="submission" date="2017-02" db="EMBL/GenBank/DDBJ databases">
        <authorList>
            <person name="Regsiter A."/>
            <person name="William W."/>
        </authorList>
    </citation>
    <scope>NUCLEOTIDE SEQUENCE</scope>
    <source>
        <strain evidence="2">Bib</strain>
    </source>
</reference>
<gene>
    <name evidence="2" type="ORF">SPIROBIBN47_270044</name>
</gene>
<evidence type="ECO:0008006" key="3">
    <source>
        <dbReference type="Google" id="ProtNLM"/>
    </source>
</evidence>
<feature type="signal peptide" evidence="1">
    <location>
        <begin position="1"/>
        <end position="39"/>
    </location>
</feature>
<keyword evidence="1" id="KW-0732">Signal</keyword>
<dbReference type="AlphaFoldDB" id="A0A3P3XIS5"/>
<accession>A0A3P3XIS5</accession>
<dbReference type="EMBL" id="FWDM01000020">
    <property type="protein sequence ID" value="SLM12990.1"/>
    <property type="molecule type" value="Genomic_DNA"/>
</dbReference>
<organism evidence="2">
    <name type="scientific">uncultured spirochete</name>
    <dbReference type="NCBI Taxonomy" id="156406"/>
    <lineage>
        <taxon>Bacteria</taxon>
        <taxon>Pseudomonadati</taxon>
        <taxon>Spirochaetota</taxon>
        <taxon>Spirochaetia</taxon>
        <taxon>Spirochaetales</taxon>
        <taxon>environmental samples</taxon>
    </lineage>
</organism>
<proteinExistence type="predicted"/>
<feature type="chain" id="PRO_5018169063" description="Outer membrane protein beta-barrel domain-containing protein" evidence="1">
    <location>
        <begin position="40"/>
        <end position="200"/>
    </location>
</feature>
<name>A0A3P3XIS5_9SPIR</name>